<organism evidence="1">
    <name type="scientific">viral metagenome</name>
    <dbReference type="NCBI Taxonomy" id="1070528"/>
    <lineage>
        <taxon>unclassified sequences</taxon>
        <taxon>metagenomes</taxon>
        <taxon>organismal metagenomes</taxon>
    </lineage>
</organism>
<protein>
    <submittedName>
        <fullName evidence="1">Uncharacterized protein</fullName>
    </submittedName>
</protein>
<proteinExistence type="predicted"/>
<sequence length="521" mass="59183">MTYYDYIHNNLQNNAFIPTDNNIIFEFKPAIVANNYIIQPNYEPNDNLGFSDVSAIATIDVLPSILNKLFYFQTNGNIDTVLKYGINTHFTFGLEYSKSNVVYGYINPDQLKNDYINYLSYAITNLTINPSTLFSNYNTLISGVQNMDPSFNQTFNSNFNSQNSQTGVISFNNLNILLLNNTLNPYALSTKQLVDGMKHLASEQRKNLFLNDIANQTNNQNIYWVPFHSGDKLSIVIQYVPPNGNGNPVIGTNPIYTRSYKIVLNCLSLILPDNIAHIAYNSKGNLDPMYCLRLLDVSLNTFVETFNLIKSNSNTNSINIYKQIGPIVNLMDYYFKTFMSLVSQPSTINNGLINNGMNPSFQYIFLNSTITTILYPSLRTIKESLLTSPCNYYPTLNNLQDITCELNSDNSSNFFIRIYTRPIFNGIDNSFNSSDSFFGNYYDSISLSGTTSYTYYNLSTLFPYWTTLLTGSYVVNAYYNNNGFGYKQINTFGEQQILSICIFTTVLNSNIGIKNIELIYK</sequence>
<accession>A0A6C0ET00</accession>
<reference evidence="1" key="1">
    <citation type="journal article" date="2020" name="Nature">
        <title>Giant virus diversity and host interactions through global metagenomics.</title>
        <authorList>
            <person name="Schulz F."/>
            <person name="Roux S."/>
            <person name="Paez-Espino D."/>
            <person name="Jungbluth S."/>
            <person name="Walsh D.A."/>
            <person name="Denef V.J."/>
            <person name="McMahon K.D."/>
            <person name="Konstantinidis K.T."/>
            <person name="Eloe-Fadrosh E.A."/>
            <person name="Kyrpides N.C."/>
            <person name="Woyke T."/>
        </authorList>
    </citation>
    <scope>NUCLEOTIDE SEQUENCE</scope>
    <source>
        <strain evidence="1">GVMAG-M-3300009159-65</strain>
    </source>
</reference>
<evidence type="ECO:0000313" key="1">
    <source>
        <dbReference type="EMBL" id="QHT32118.1"/>
    </source>
</evidence>
<name>A0A6C0ET00_9ZZZZ</name>
<dbReference type="AlphaFoldDB" id="A0A6C0ET00"/>
<dbReference type="EMBL" id="MN738931">
    <property type="protein sequence ID" value="QHT32118.1"/>
    <property type="molecule type" value="Genomic_DNA"/>
</dbReference>